<protein>
    <submittedName>
        <fullName evidence="1">Uncharacterized protein</fullName>
    </submittedName>
</protein>
<evidence type="ECO:0000313" key="2">
    <source>
        <dbReference type="Proteomes" id="UP000767446"/>
    </source>
</evidence>
<sequence length="60" mass="7138">MEEDKLSTINYQLSTINYQLSTINYQLIFNEKTTVCFSFEPSFFLGVAELSNELFFYKNY</sequence>
<accession>A0A941GVW3</accession>
<proteinExistence type="predicted"/>
<reference evidence="1" key="1">
    <citation type="submission" date="2021-02" db="EMBL/GenBank/DDBJ databases">
        <title>Metagenome analyses of Stigonema ocellatum DSM 106950, Chlorogloea purpurea SAG 13.99 and Gomphosphaeria aponina DSM 107014.</title>
        <authorList>
            <person name="Marter P."/>
            <person name="Huang S."/>
        </authorList>
    </citation>
    <scope>NUCLEOTIDE SEQUENCE</scope>
    <source>
        <strain evidence="1">JP213</strain>
    </source>
</reference>
<evidence type="ECO:0000313" key="1">
    <source>
        <dbReference type="EMBL" id="MBR8828510.1"/>
    </source>
</evidence>
<organism evidence="1 2">
    <name type="scientific">Gomphosphaeria aponina SAG 52.96 = DSM 107014</name>
    <dbReference type="NCBI Taxonomy" id="1521640"/>
    <lineage>
        <taxon>Bacteria</taxon>
        <taxon>Bacillati</taxon>
        <taxon>Cyanobacteriota</taxon>
        <taxon>Cyanophyceae</taxon>
        <taxon>Oscillatoriophycideae</taxon>
        <taxon>Chroococcales</taxon>
        <taxon>Gomphosphaeriaceae</taxon>
        <taxon>Gomphosphaeria</taxon>
    </lineage>
</organism>
<dbReference type="EMBL" id="JADQBC010000074">
    <property type="protein sequence ID" value="MBR8828510.1"/>
    <property type="molecule type" value="Genomic_DNA"/>
</dbReference>
<name>A0A941GVW3_9CHRO</name>
<comment type="caution">
    <text evidence="1">The sequence shown here is derived from an EMBL/GenBank/DDBJ whole genome shotgun (WGS) entry which is preliminary data.</text>
</comment>
<dbReference type="AlphaFoldDB" id="A0A941GVW3"/>
<gene>
    <name evidence="1" type="ORF">DSM107014_11530</name>
</gene>
<dbReference type="Proteomes" id="UP000767446">
    <property type="component" value="Unassembled WGS sequence"/>
</dbReference>